<gene>
    <name evidence="4" type="ORF">Ahy_A03g015626</name>
</gene>
<dbReference type="GO" id="GO:0005634">
    <property type="term" value="C:nucleus"/>
    <property type="evidence" value="ECO:0007669"/>
    <property type="project" value="UniProtKB-SubCell"/>
</dbReference>
<dbReference type="EMBL" id="SDMP01000003">
    <property type="protein sequence ID" value="RYR69093.1"/>
    <property type="molecule type" value="Genomic_DNA"/>
</dbReference>
<reference evidence="4 5" key="1">
    <citation type="submission" date="2019-01" db="EMBL/GenBank/DDBJ databases">
        <title>Sequencing of cultivated peanut Arachis hypogaea provides insights into genome evolution and oil improvement.</title>
        <authorList>
            <person name="Chen X."/>
        </authorList>
    </citation>
    <scope>NUCLEOTIDE SEQUENCE [LARGE SCALE GENOMIC DNA]</scope>
    <source>
        <strain evidence="5">cv. Fuhuasheng</strain>
        <tissue evidence="4">Leaves</tissue>
    </source>
</reference>
<organism evidence="4 5">
    <name type="scientific">Arachis hypogaea</name>
    <name type="common">Peanut</name>
    <dbReference type="NCBI Taxonomy" id="3818"/>
    <lineage>
        <taxon>Eukaryota</taxon>
        <taxon>Viridiplantae</taxon>
        <taxon>Streptophyta</taxon>
        <taxon>Embryophyta</taxon>
        <taxon>Tracheophyta</taxon>
        <taxon>Spermatophyta</taxon>
        <taxon>Magnoliopsida</taxon>
        <taxon>eudicotyledons</taxon>
        <taxon>Gunneridae</taxon>
        <taxon>Pentapetalae</taxon>
        <taxon>rosids</taxon>
        <taxon>fabids</taxon>
        <taxon>Fabales</taxon>
        <taxon>Fabaceae</taxon>
        <taxon>Papilionoideae</taxon>
        <taxon>50 kb inversion clade</taxon>
        <taxon>dalbergioids sensu lato</taxon>
        <taxon>Dalbergieae</taxon>
        <taxon>Pterocarpus clade</taxon>
        <taxon>Arachis</taxon>
    </lineage>
</organism>
<dbReference type="Proteomes" id="UP000289738">
    <property type="component" value="Chromosome A03"/>
</dbReference>
<dbReference type="InterPro" id="IPR004330">
    <property type="entry name" value="FAR1_DNA_bnd_dom"/>
</dbReference>
<dbReference type="Pfam" id="PF10551">
    <property type="entry name" value="MULE"/>
    <property type="match status" value="1"/>
</dbReference>
<dbReference type="Pfam" id="PF03101">
    <property type="entry name" value="FAR1"/>
    <property type="match status" value="1"/>
</dbReference>
<keyword evidence="1" id="KW-0862">Zinc</keyword>
<comment type="function">
    <text evidence="1">Putative transcription activator involved in regulating light control of development.</text>
</comment>
<keyword evidence="1" id="KW-0479">Metal-binding</keyword>
<dbReference type="PANTHER" id="PTHR31669">
    <property type="entry name" value="PROTEIN FAR1-RELATED SEQUENCE 10-RELATED"/>
    <property type="match status" value="1"/>
</dbReference>
<dbReference type="InterPro" id="IPR018289">
    <property type="entry name" value="MULE_transposase_dom"/>
</dbReference>
<comment type="caution">
    <text evidence="4">The sequence shown here is derived from an EMBL/GenBank/DDBJ whole genome shotgun (WGS) entry which is preliminary data.</text>
</comment>
<dbReference type="AlphaFoldDB" id="A0A445E0V8"/>
<protein>
    <recommendedName>
        <fullName evidence="1">Protein FAR1-RELATED SEQUENCE</fullName>
    </recommendedName>
</protein>
<keyword evidence="1" id="KW-0539">Nucleus</keyword>
<accession>A0A445E0V8</accession>
<evidence type="ECO:0000259" key="2">
    <source>
        <dbReference type="Pfam" id="PF03101"/>
    </source>
</evidence>
<name>A0A445E0V8_ARAHY</name>
<comment type="subcellular location">
    <subcellularLocation>
        <location evidence="1">Nucleus</location>
    </subcellularLocation>
</comment>
<dbReference type="PANTHER" id="PTHR31669:SF283">
    <property type="entry name" value="PROTEIN FAR1-RELATED SEQUENCE"/>
    <property type="match status" value="1"/>
</dbReference>
<keyword evidence="1" id="KW-0863">Zinc-finger</keyword>
<evidence type="ECO:0000256" key="1">
    <source>
        <dbReference type="RuleBase" id="RU367018"/>
    </source>
</evidence>
<proteinExistence type="inferred from homology"/>
<evidence type="ECO:0000259" key="3">
    <source>
        <dbReference type="Pfam" id="PF10551"/>
    </source>
</evidence>
<dbReference type="GO" id="GO:0008270">
    <property type="term" value="F:zinc ion binding"/>
    <property type="evidence" value="ECO:0007669"/>
    <property type="project" value="UniProtKB-UniRule"/>
</dbReference>
<feature type="domain" description="MULE transposase" evidence="3">
    <location>
        <begin position="165"/>
        <end position="244"/>
    </location>
</feature>
<sequence length="245" mass="28293">MAFEFDLNTVINQAIGDEELDPTEGMCFGTLEDARAYYYRYMETKNGQKVVVNQALNCNRDGYHTSRVKASKRRKTVASTNCKARCYLALDKMTRQWRISRVEVFHSHPLNPKLSGMFSANRQLSMHALANVAGGLANITFIEKDVRNYISCYLCIFGDEMDPKEYDMPFGSFVGVNHHGMSTLLGCVLLRNKETHTFQWLFRTWVKCMGKVPKCVIIDQCLQMRSVLETTLPNTRHRWCIWHIL</sequence>
<dbReference type="GO" id="GO:0006355">
    <property type="term" value="P:regulation of DNA-templated transcription"/>
    <property type="evidence" value="ECO:0007669"/>
    <property type="project" value="UniProtKB-UniRule"/>
</dbReference>
<evidence type="ECO:0000313" key="5">
    <source>
        <dbReference type="Proteomes" id="UP000289738"/>
    </source>
</evidence>
<keyword evidence="5" id="KW-1185">Reference proteome</keyword>
<feature type="domain" description="FAR1" evidence="2">
    <location>
        <begin position="42"/>
        <end position="112"/>
    </location>
</feature>
<evidence type="ECO:0000313" key="4">
    <source>
        <dbReference type="EMBL" id="RYR69093.1"/>
    </source>
</evidence>
<comment type="similarity">
    <text evidence="1">Belongs to the FHY3/FAR1 family.</text>
</comment>
<dbReference type="InterPro" id="IPR031052">
    <property type="entry name" value="FHY3/FAR1"/>
</dbReference>
<dbReference type="STRING" id="3818.A0A445E0V8"/>